<protein>
    <submittedName>
        <fullName evidence="2">Glycosyltransferase family 4 protein</fullName>
        <ecNumber evidence="2">2.4.-.-</ecNumber>
    </submittedName>
</protein>
<keyword evidence="3" id="KW-1185">Reference proteome</keyword>
<dbReference type="RefSeq" id="WP_341842507.1">
    <property type="nucleotide sequence ID" value="NZ_CP149792.1"/>
</dbReference>
<gene>
    <name evidence="2" type="ORF">WJU22_06870</name>
</gene>
<dbReference type="SUPFAM" id="SSF53756">
    <property type="entry name" value="UDP-Glycosyltransferase/glycogen phosphorylase"/>
    <property type="match status" value="1"/>
</dbReference>
<dbReference type="Pfam" id="PF00534">
    <property type="entry name" value="Glycos_transf_1"/>
    <property type="match status" value="1"/>
</dbReference>
<evidence type="ECO:0000259" key="1">
    <source>
        <dbReference type="Pfam" id="PF00534"/>
    </source>
</evidence>
<keyword evidence="2" id="KW-0808">Transferase</keyword>
<evidence type="ECO:0000313" key="3">
    <source>
        <dbReference type="Proteomes" id="UP001449657"/>
    </source>
</evidence>
<dbReference type="PANTHER" id="PTHR45947:SF3">
    <property type="entry name" value="SULFOQUINOVOSYL TRANSFERASE SQD2"/>
    <property type="match status" value="1"/>
</dbReference>
<name>A0ABZ2Z6W1_9BACT</name>
<organism evidence="2 3">
    <name type="scientific">Chitinophaga caseinilytica</name>
    <dbReference type="NCBI Taxonomy" id="2267521"/>
    <lineage>
        <taxon>Bacteria</taxon>
        <taxon>Pseudomonadati</taxon>
        <taxon>Bacteroidota</taxon>
        <taxon>Chitinophagia</taxon>
        <taxon>Chitinophagales</taxon>
        <taxon>Chitinophagaceae</taxon>
        <taxon>Chitinophaga</taxon>
    </lineage>
</organism>
<keyword evidence="2" id="KW-0328">Glycosyltransferase</keyword>
<dbReference type="Proteomes" id="UP001449657">
    <property type="component" value="Chromosome"/>
</dbReference>
<evidence type="ECO:0000313" key="2">
    <source>
        <dbReference type="EMBL" id="WZN47897.1"/>
    </source>
</evidence>
<sequence>MSKSPIKITHAFYSGLGGHTAVFWELEKHAAPDYKVSVCLYGIEDVLNETQTKFLQNNVTYSFDKKKGKWDLLHVIRLALQIRKSGPDIIFLHGSHAIIPIFIFCRLLGKSKIVARETQALTLKNLKNKINSFCVTLFSNRIVYLSQVYRDSLRWSKVSWLAPKMHIINNGLDLQHFKPVEMGPETGDRPIRIGMQSRLVRIKDHKTLILAFQQLVARHPERRLELFIAGDGETFQELSDMVSNLALTDKVKLTGMLDSRQMVEFLNSLDIYVHSSHGETMSNAIMQAQACGLPIVATNVFGINNVIRDGENGFLFELGDTEKLTGLLGMLAADDALREKMRKISRDYAVNELSGEAMAKKYDALFKSLV</sequence>
<dbReference type="CDD" id="cd03801">
    <property type="entry name" value="GT4_PimA-like"/>
    <property type="match status" value="1"/>
</dbReference>
<dbReference type="InterPro" id="IPR050194">
    <property type="entry name" value="Glycosyltransferase_grp1"/>
</dbReference>
<dbReference type="InterPro" id="IPR001296">
    <property type="entry name" value="Glyco_trans_1"/>
</dbReference>
<accession>A0ABZ2Z6W1</accession>
<reference evidence="2 3" key="1">
    <citation type="submission" date="2024-03" db="EMBL/GenBank/DDBJ databases">
        <title>Chitinophaga caseinilytica sp. nov., a casein hydrolysing bacterium isolated from forest soil.</title>
        <authorList>
            <person name="Lee D.S."/>
            <person name="Han D.M."/>
            <person name="Baek J.H."/>
            <person name="Choi D.G."/>
            <person name="Jeon J.H."/>
            <person name="Jeon C.O."/>
        </authorList>
    </citation>
    <scope>NUCLEOTIDE SEQUENCE [LARGE SCALE GENOMIC DNA]</scope>
    <source>
        <strain evidence="2 3">KACC 19118</strain>
    </source>
</reference>
<feature type="domain" description="Glycosyl transferase family 1" evidence="1">
    <location>
        <begin position="190"/>
        <end position="346"/>
    </location>
</feature>
<dbReference type="EC" id="2.4.-.-" evidence="2"/>
<proteinExistence type="predicted"/>
<dbReference type="Gene3D" id="3.40.50.2000">
    <property type="entry name" value="Glycogen Phosphorylase B"/>
    <property type="match status" value="2"/>
</dbReference>
<dbReference type="GO" id="GO:0016757">
    <property type="term" value="F:glycosyltransferase activity"/>
    <property type="evidence" value="ECO:0007669"/>
    <property type="project" value="UniProtKB-KW"/>
</dbReference>
<dbReference type="PANTHER" id="PTHR45947">
    <property type="entry name" value="SULFOQUINOVOSYL TRANSFERASE SQD2"/>
    <property type="match status" value="1"/>
</dbReference>
<dbReference type="EMBL" id="CP150096">
    <property type="protein sequence ID" value="WZN47897.1"/>
    <property type="molecule type" value="Genomic_DNA"/>
</dbReference>